<proteinExistence type="predicted"/>
<feature type="domain" description="Phage tail collar" evidence="1">
    <location>
        <begin position="5"/>
        <end position="61"/>
    </location>
</feature>
<reference evidence="3" key="1">
    <citation type="journal article" date="2017" name="Genome Announc.">
        <title>Draft Genome Sequence of Terrimicrobium sacchariphilum NM-5T, a Facultative Anaerobic Soil Bacterium of the Class Spartobacteria.</title>
        <authorList>
            <person name="Qiu Y.L."/>
            <person name="Tourlousse D.M."/>
            <person name="Matsuura N."/>
            <person name="Ohashi A."/>
            <person name="Sekiguchi Y."/>
        </authorList>
    </citation>
    <scope>NUCLEOTIDE SEQUENCE [LARGE SCALE GENOMIC DNA]</scope>
    <source>
        <strain evidence="3">NM-5</strain>
    </source>
</reference>
<dbReference type="EMBL" id="BDCO01000002">
    <property type="protein sequence ID" value="GAT32432.1"/>
    <property type="molecule type" value="Genomic_DNA"/>
</dbReference>
<dbReference type="Pfam" id="PF07484">
    <property type="entry name" value="Collar"/>
    <property type="match status" value="1"/>
</dbReference>
<evidence type="ECO:0000313" key="3">
    <source>
        <dbReference type="Proteomes" id="UP000076023"/>
    </source>
</evidence>
<keyword evidence="3" id="KW-1185">Reference proteome</keyword>
<evidence type="ECO:0000313" key="2">
    <source>
        <dbReference type="EMBL" id="GAT32432.1"/>
    </source>
</evidence>
<dbReference type="STRING" id="690879.TSACC_2830"/>
<sequence length="225" mass="23805">MPYLGEIKIWPVRFVPENWLPCDGRLLKVQEHQALFSIIENTYGGDGRKDFALPDLRGVFPIGSGTGSSGTRYLMGTRVSQETQSVVNHVTFDVPLPEHTHKAEFTWENAPSDPVQVVVNNAANSSASPGGNYLAVASGSGNPKVYGAKPTANPPATLAGVSGGTGGGIKSGTVTVSKEGIPNAKAAVDVTSTFKMLPPYLTLGFIICVEGGDYPPRREDDSMMP</sequence>
<organism evidence="2 3">
    <name type="scientific">Terrimicrobium sacchariphilum</name>
    <dbReference type="NCBI Taxonomy" id="690879"/>
    <lineage>
        <taxon>Bacteria</taxon>
        <taxon>Pseudomonadati</taxon>
        <taxon>Verrucomicrobiota</taxon>
        <taxon>Terrimicrobiia</taxon>
        <taxon>Terrimicrobiales</taxon>
        <taxon>Terrimicrobiaceae</taxon>
        <taxon>Terrimicrobium</taxon>
    </lineage>
</organism>
<dbReference type="AlphaFoldDB" id="A0A146G4T7"/>
<accession>A0A146G4T7</accession>
<dbReference type="InterPro" id="IPR037053">
    <property type="entry name" value="Phage_tail_collar_dom_sf"/>
</dbReference>
<dbReference type="SUPFAM" id="SSF88874">
    <property type="entry name" value="Receptor-binding domain of short tail fibre protein gp12"/>
    <property type="match status" value="1"/>
</dbReference>
<dbReference type="InParanoid" id="A0A146G4T7"/>
<dbReference type="InterPro" id="IPR011083">
    <property type="entry name" value="Phage_tail_collar_dom"/>
</dbReference>
<gene>
    <name evidence="2" type="ORF">TSACC_2830</name>
</gene>
<dbReference type="Gene3D" id="3.90.1340.10">
    <property type="entry name" value="Phage tail collar domain"/>
    <property type="match status" value="1"/>
</dbReference>
<dbReference type="Proteomes" id="UP000076023">
    <property type="component" value="Unassembled WGS sequence"/>
</dbReference>
<name>A0A146G4T7_TERSA</name>
<evidence type="ECO:0000259" key="1">
    <source>
        <dbReference type="Pfam" id="PF07484"/>
    </source>
</evidence>
<comment type="caution">
    <text evidence="2">The sequence shown here is derived from an EMBL/GenBank/DDBJ whole genome shotgun (WGS) entry which is preliminary data.</text>
</comment>
<protein>
    <submittedName>
        <fullName evidence="2">Microcystin-dependent protein</fullName>
    </submittedName>
</protein>